<evidence type="ECO:0000313" key="2">
    <source>
        <dbReference type="Proteomes" id="UP000017800"/>
    </source>
</evidence>
<dbReference type="Proteomes" id="UP000017800">
    <property type="component" value="Unassembled WGS sequence"/>
</dbReference>
<dbReference type="eggNOG" id="ENOG502ZTBF">
    <property type="taxonomic scope" value="Bacteria"/>
</dbReference>
<proteinExistence type="predicted"/>
<gene>
    <name evidence="1" type="ORF">VHA01S_016_00100</name>
</gene>
<protein>
    <recommendedName>
        <fullName evidence="3">Spore coat protein U domain-containing protein</fullName>
    </recommendedName>
</protein>
<keyword evidence="2" id="KW-1185">Reference proteome</keyword>
<reference evidence="1 2" key="1">
    <citation type="submission" date="2013-10" db="EMBL/GenBank/DDBJ databases">
        <authorList>
            <person name="Ichikawa N."/>
            <person name="Kimura A."/>
            <person name="Ohji S."/>
            <person name="Hosoyama A."/>
            <person name="Fujita N."/>
        </authorList>
    </citation>
    <scope>NUCLEOTIDE SEQUENCE [LARGE SCALE GENOMIC DNA]</scope>
    <source>
        <strain evidence="1 2">NBRC 102217</strain>
    </source>
</reference>
<reference evidence="1 2" key="2">
    <citation type="submission" date="2013-11" db="EMBL/GenBank/DDBJ databases">
        <title>Whole genome shotgun sequence of Vibrio halioticoli NBRC 102217.</title>
        <authorList>
            <person name="Isaki S."/>
            <person name="Kimura A."/>
            <person name="Ohji S."/>
            <person name="Hosoyama A."/>
            <person name="Fujita N."/>
            <person name="Hashimoto M."/>
            <person name="Hosoyama Y."/>
            <person name="Yamazoe A."/>
        </authorList>
    </citation>
    <scope>NUCLEOTIDE SEQUENCE [LARGE SCALE GENOMIC DNA]</scope>
    <source>
        <strain evidence="1 2">NBRC 102217</strain>
    </source>
</reference>
<dbReference type="OrthoDB" id="5489595at2"/>
<organism evidence="1 2">
    <name type="scientific">Vibrio halioticoli NBRC 102217</name>
    <dbReference type="NCBI Taxonomy" id="1219072"/>
    <lineage>
        <taxon>Bacteria</taxon>
        <taxon>Pseudomonadati</taxon>
        <taxon>Pseudomonadota</taxon>
        <taxon>Gammaproteobacteria</taxon>
        <taxon>Vibrionales</taxon>
        <taxon>Vibrionaceae</taxon>
        <taxon>Vibrio</taxon>
    </lineage>
</organism>
<accession>V5FCH1</accession>
<evidence type="ECO:0000313" key="1">
    <source>
        <dbReference type="EMBL" id="GAD89153.1"/>
    </source>
</evidence>
<sequence length="271" mass="30117">MKFLIGLIVVMYSQFTFAECRGSWGISTQNVHSNDIESTPKIRVEIELSDALRKCGLKGFLLKTEENGQIRFKQKQSSMLANVTDEQGRAYNALKNKQIFIPIIGNSARQSFQLWFADDGHHRPGIYSANLTLALFDVKRSAKKRKASVQIYPYLSINLYSPSIKNNTLDFGVLTSGSRKRVELGVYSNTSYSIEVESKNGALIHSQNEGEVIRYSVSLDGKPIHFGSAIPFSPPSASGHRKEMEFRVGSVEGAIAGRYKDTVTITATARP</sequence>
<evidence type="ECO:0008006" key="3">
    <source>
        <dbReference type="Google" id="ProtNLM"/>
    </source>
</evidence>
<dbReference type="AlphaFoldDB" id="V5FCH1"/>
<dbReference type="EMBL" id="BAUJ01000016">
    <property type="protein sequence ID" value="GAD89153.1"/>
    <property type="molecule type" value="Genomic_DNA"/>
</dbReference>
<comment type="caution">
    <text evidence="1">The sequence shown here is derived from an EMBL/GenBank/DDBJ whole genome shotgun (WGS) entry which is preliminary data.</text>
</comment>
<dbReference type="RefSeq" id="WP_023403524.1">
    <property type="nucleotide sequence ID" value="NZ_BAUJ01000016.1"/>
</dbReference>
<name>V5FCH1_9VIBR</name>